<dbReference type="PANTHER" id="PTHR11606:SF13">
    <property type="entry name" value="GLUTAMATE DEHYDROGENASE 1, MITOCHONDRIAL"/>
    <property type="match status" value="1"/>
</dbReference>
<feature type="active site" description="Proton donor" evidence="4">
    <location>
        <position position="107"/>
    </location>
</feature>
<feature type="binding site" evidence="5">
    <location>
        <position position="95"/>
    </location>
    <ligand>
        <name>substrate</name>
    </ligand>
</feature>
<name>A0A1F8EHZ7_9BACT</name>
<dbReference type="InterPro" id="IPR014362">
    <property type="entry name" value="Glu_DH"/>
</dbReference>
<accession>A0A1F8EHZ7</accession>
<dbReference type="InterPro" id="IPR046346">
    <property type="entry name" value="Aminoacid_DH-like_N_sf"/>
</dbReference>
<evidence type="ECO:0000256" key="7">
    <source>
        <dbReference type="RuleBase" id="RU004417"/>
    </source>
</evidence>
<feature type="binding site" evidence="5">
    <location>
        <position position="211"/>
    </location>
    <ligand>
        <name>NAD(+)</name>
        <dbReference type="ChEBI" id="CHEBI:57540"/>
    </ligand>
</feature>
<evidence type="ECO:0000256" key="1">
    <source>
        <dbReference type="ARBA" id="ARBA00006382"/>
    </source>
</evidence>
<dbReference type="AlphaFoldDB" id="A0A1F8EHZ7"/>
<dbReference type="PANTHER" id="PTHR11606">
    <property type="entry name" value="GLUTAMATE DEHYDROGENASE"/>
    <property type="match status" value="1"/>
</dbReference>
<proteinExistence type="inferred from homology"/>
<dbReference type="Proteomes" id="UP000177117">
    <property type="component" value="Unassembled WGS sequence"/>
</dbReference>
<gene>
    <name evidence="9" type="ORF">A2650_03765</name>
</gene>
<dbReference type="CDD" id="cd01076">
    <property type="entry name" value="NAD_bind_1_Glu_DH"/>
    <property type="match status" value="1"/>
</dbReference>
<dbReference type="GO" id="GO:0006538">
    <property type="term" value="P:L-glutamate catabolic process"/>
    <property type="evidence" value="ECO:0007669"/>
    <property type="project" value="TreeGrafter"/>
</dbReference>
<sequence length="440" mass="48727">MAGDKFNFLKTALQNYKNAAQYLNIPERIYESLKYPERVITVRMPVRMDDGTYKVFRGWRSQHCSWRGPLKGGIRFSADVTQDEVIALSMLMTYKCAVVDIPFGGAKGGITVSLDDEAEELTEEQKKAWCYRFPYKMSERELKHLTYEYIEKIYPIIGPRNDIPAPDVNTTPKVMGWIMDKYSAMVGHTEPAIVTGKPLSLAGCQGRNEATGRGCVTTILEALDYLKKSNRLHHEEITCAIQGFGNAGSVVASLLSELGYKVVAVSDRSGAIYNSQGLKIPELIKAKNSEGLASYKEAESINPDDLLTLPVTVLVPAAVEGAITKNNASAVKARIIAEAANGPTTPEADKILEENGIFIIPDILANAGGVTVSYFEWVQGLEYLSWSLEEVERRLQVKMTRAFEDVWKTKCKYNTSMRTAAFITGLERVVRAGLDRGKGV</sequence>
<keyword evidence="5" id="KW-0547">Nucleotide-binding</keyword>
<feature type="binding site" evidence="5">
    <location>
        <position position="71"/>
    </location>
    <ligand>
        <name>substrate</name>
    </ligand>
</feature>
<dbReference type="Pfam" id="PF00208">
    <property type="entry name" value="ELFV_dehydrog"/>
    <property type="match status" value="1"/>
</dbReference>
<evidence type="ECO:0000313" key="9">
    <source>
        <dbReference type="EMBL" id="OGN00482.1"/>
    </source>
</evidence>
<protein>
    <recommendedName>
        <fullName evidence="3">Glutamate dehydrogenase</fullName>
    </recommendedName>
</protein>
<dbReference type="SUPFAM" id="SSF53223">
    <property type="entry name" value="Aminoacid dehydrogenase-like, N-terminal domain"/>
    <property type="match status" value="1"/>
</dbReference>
<evidence type="ECO:0000256" key="6">
    <source>
        <dbReference type="PIRSR" id="PIRSR000185-3"/>
    </source>
</evidence>
<dbReference type="InterPro" id="IPR006097">
    <property type="entry name" value="Glu/Leu/Phe/Val/Trp_DH_dimer"/>
</dbReference>
<evidence type="ECO:0000256" key="5">
    <source>
        <dbReference type="PIRSR" id="PIRSR000185-2"/>
    </source>
</evidence>
<feature type="binding site" evidence="5">
    <location>
        <position position="246"/>
    </location>
    <ligand>
        <name>NAD(+)</name>
        <dbReference type="ChEBI" id="CHEBI:57540"/>
    </ligand>
</feature>
<dbReference type="Gene3D" id="3.40.50.720">
    <property type="entry name" value="NAD(P)-binding Rossmann-like Domain"/>
    <property type="match status" value="1"/>
</dbReference>
<organism evidence="9 10">
    <name type="scientific">Candidatus Yanofskybacteria bacterium RIFCSPHIGHO2_01_FULL_41_53</name>
    <dbReference type="NCBI Taxonomy" id="1802663"/>
    <lineage>
        <taxon>Bacteria</taxon>
        <taxon>Candidatus Yanofskyibacteriota</taxon>
    </lineage>
</organism>
<evidence type="ECO:0000313" key="10">
    <source>
        <dbReference type="Proteomes" id="UP000177117"/>
    </source>
</evidence>
<feature type="binding site" evidence="5">
    <location>
        <position position="373"/>
    </location>
    <ligand>
        <name>substrate</name>
    </ligand>
</feature>
<feature type="site" description="Important for catalysis" evidence="6">
    <location>
        <position position="167"/>
    </location>
</feature>
<dbReference type="Pfam" id="PF02812">
    <property type="entry name" value="ELFV_dehydrog_N"/>
    <property type="match status" value="2"/>
</dbReference>
<dbReference type="GO" id="GO:0000166">
    <property type="term" value="F:nucleotide binding"/>
    <property type="evidence" value="ECO:0007669"/>
    <property type="project" value="UniProtKB-KW"/>
</dbReference>
<dbReference type="Gene3D" id="3.40.50.10860">
    <property type="entry name" value="Leucine Dehydrogenase, chain A, domain 1"/>
    <property type="match status" value="1"/>
</dbReference>
<dbReference type="InterPro" id="IPR036291">
    <property type="entry name" value="NAD(P)-bd_dom_sf"/>
</dbReference>
<dbReference type="InterPro" id="IPR006095">
    <property type="entry name" value="Glu/Leu/Phe/Val/Trp_DH"/>
</dbReference>
<dbReference type="SMART" id="SM00839">
    <property type="entry name" value="ELFV_dehydrog"/>
    <property type="match status" value="1"/>
</dbReference>
<dbReference type="InterPro" id="IPR033922">
    <property type="entry name" value="NAD_bind_Glu_DH"/>
</dbReference>
<dbReference type="SUPFAM" id="SSF51735">
    <property type="entry name" value="NAD(P)-binding Rossmann-fold domains"/>
    <property type="match status" value="1"/>
</dbReference>
<comment type="similarity">
    <text evidence="1 3 7">Belongs to the Glu/Leu/Phe/Val dehydrogenases family.</text>
</comment>
<dbReference type="InterPro" id="IPR006096">
    <property type="entry name" value="Glu/Leu/Phe/Val/Trp_DH_C"/>
</dbReference>
<evidence type="ECO:0000256" key="2">
    <source>
        <dbReference type="ARBA" id="ARBA00023002"/>
    </source>
</evidence>
<dbReference type="PIRSF" id="PIRSF000185">
    <property type="entry name" value="Glu_DH"/>
    <property type="match status" value="1"/>
</dbReference>
<keyword evidence="2 3" id="KW-0560">Oxidoreductase</keyword>
<evidence type="ECO:0000256" key="3">
    <source>
        <dbReference type="PIRNR" id="PIRNR000185"/>
    </source>
</evidence>
<feature type="domain" description="Glutamate/phenylalanine/leucine/valine/L-tryptophan dehydrogenase C-terminal" evidence="8">
    <location>
        <begin position="204"/>
        <end position="437"/>
    </location>
</feature>
<dbReference type="GO" id="GO:0004352">
    <property type="term" value="F:glutamate dehydrogenase (NAD+) activity"/>
    <property type="evidence" value="ECO:0007669"/>
    <property type="project" value="TreeGrafter"/>
</dbReference>
<reference evidence="9 10" key="1">
    <citation type="journal article" date="2016" name="Nat. Commun.">
        <title>Thousands of microbial genomes shed light on interconnected biogeochemical processes in an aquifer system.</title>
        <authorList>
            <person name="Anantharaman K."/>
            <person name="Brown C.T."/>
            <person name="Hug L.A."/>
            <person name="Sharon I."/>
            <person name="Castelle C.J."/>
            <person name="Probst A.J."/>
            <person name="Thomas B.C."/>
            <person name="Singh A."/>
            <person name="Wilkins M.J."/>
            <person name="Karaoz U."/>
            <person name="Brodie E.L."/>
            <person name="Williams K.H."/>
            <person name="Hubbard S.S."/>
            <person name="Banfield J.F."/>
        </authorList>
    </citation>
    <scope>NUCLEOTIDE SEQUENCE [LARGE SCALE GENOMIC DNA]</scope>
</reference>
<evidence type="ECO:0000256" key="4">
    <source>
        <dbReference type="PIRSR" id="PIRSR000185-1"/>
    </source>
</evidence>
<dbReference type="PROSITE" id="PS00074">
    <property type="entry name" value="GLFV_DEHYDROGENASE"/>
    <property type="match status" value="1"/>
</dbReference>
<evidence type="ECO:0000259" key="8">
    <source>
        <dbReference type="SMART" id="SM00839"/>
    </source>
</evidence>
<keyword evidence="5" id="KW-0520">NAD</keyword>
<comment type="caution">
    <text evidence="9">The sequence shown here is derived from an EMBL/GenBank/DDBJ whole genome shotgun (WGS) entry which is preliminary data.</text>
</comment>
<dbReference type="InterPro" id="IPR033524">
    <property type="entry name" value="Glu/Leu/Phe/Val_DH_AS"/>
</dbReference>
<dbReference type="PRINTS" id="PR00082">
    <property type="entry name" value="GLFDHDRGNASE"/>
</dbReference>
<dbReference type="EMBL" id="MGJD01000021">
    <property type="protein sequence ID" value="OGN00482.1"/>
    <property type="molecule type" value="Genomic_DNA"/>
</dbReference>